<proteinExistence type="predicted"/>
<sequence length="157" mass="18066">NIDNVQIDVDNISVYDDSNNDDLSNVSDNADNFSIYNKLVENDEAVNIVKRLQEAAKKYYQKHTYHKGRRLCYINTFWSTKKSTEDINVEIDNSTNIKKENTNSEIWMCLNSICLYLPLVKNNYSKIEASNIVTDVAGKKDIILKFGAFFGMRISSF</sequence>
<accession>A0A9N9IMP6</accession>
<comment type="caution">
    <text evidence="1">The sequence shown here is derived from an EMBL/GenBank/DDBJ whole genome shotgun (WGS) entry which is preliminary data.</text>
</comment>
<feature type="non-terminal residue" evidence="1">
    <location>
        <position position="157"/>
    </location>
</feature>
<protein>
    <submittedName>
        <fullName evidence="1">17596_t:CDS:1</fullName>
    </submittedName>
</protein>
<name>A0A9N9IMP6_9GLOM</name>
<evidence type="ECO:0000313" key="1">
    <source>
        <dbReference type="EMBL" id="CAG8740502.1"/>
    </source>
</evidence>
<evidence type="ECO:0000313" key="2">
    <source>
        <dbReference type="Proteomes" id="UP000789570"/>
    </source>
</evidence>
<dbReference type="AlphaFoldDB" id="A0A9N9IMP6"/>
<keyword evidence="2" id="KW-1185">Reference proteome</keyword>
<reference evidence="1" key="1">
    <citation type="submission" date="2021-06" db="EMBL/GenBank/DDBJ databases">
        <authorList>
            <person name="Kallberg Y."/>
            <person name="Tangrot J."/>
            <person name="Rosling A."/>
        </authorList>
    </citation>
    <scope>NUCLEOTIDE SEQUENCE</scope>
    <source>
        <strain evidence="1">UK204</strain>
    </source>
</reference>
<dbReference type="Proteomes" id="UP000789570">
    <property type="component" value="Unassembled WGS sequence"/>
</dbReference>
<dbReference type="EMBL" id="CAJVPQ010014766">
    <property type="protein sequence ID" value="CAG8740502.1"/>
    <property type="molecule type" value="Genomic_DNA"/>
</dbReference>
<feature type="non-terminal residue" evidence="1">
    <location>
        <position position="1"/>
    </location>
</feature>
<gene>
    <name evidence="1" type="ORF">FCALED_LOCUS15579</name>
</gene>
<organism evidence="1 2">
    <name type="scientific">Funneliformis caledonium</name>
    <dbReference type="NCBI Taxonomy" id="1117310"/>
    <lineage>
        <taxon>Eukaryota</taxon>
        <taxon>Fungi</taxon>
        <taxon>Fungi incertae sedis</taxon>
        <taxon>Mucoromycota</taxon>
        <taxon>Glomeromycotina</taxon>
        <taxon>Glomeromycetes</taxon>
        <taxon>Glomerales</taxon>
        <taxon>Glomeraceae</taxon>
        <taxon>Funneliformis</taxon>
    </lineage>
</organism>